<comment type="subcellular location">
    <subcellularLocation>
        <location evidence="1">Cell membrane</location>
        <topology evidence="1">Multi-pass membrane protein</topology>
    </subcellularLocation>
</comment>
<feature type="domain" description="MacB-like periplasmic core" evidence="7">
    <location>
        <begin position="20"/>
        <end position="240"/>
    </location>
</feature>
<keyword evidence="8" id="KW-0547">Nucleotide-binding</keyword>
<keyword evidence="8" id="KW-0378">Hydrolase</keyword>
<proteinExistence type="predicted"/>
<dbReference type="GeneID" id="97179009"/>
<keyword evidence="4" id="KW-1133">Transmembrane helix</keyword>
<feature type="domain" description="ABC3 transporter permease C-terminal" evidence="6">
    <location>
        <begin position="290"/>
        <end position="406"/>
    </location>
</feature>
<evidence type="ECO:0000313" key="8">
    <source>
        <dbReference type="EMBL" id="SPZ84011.1"/>
    </source>
</evidence>
<dbReference type="Pfam" id="PF12704">
    <property type="entry name" value="MacB_PCD"/>
    <property type="match status" value="1"/>
</dbReference>
<evidence type="ECO:0000259" key="6">
    <source>
        <dbReference type="Pfam" id="PF02687"/>
    </source>
</evidence>
<dbReference type="GO" id="GO:0005524">
    <property type="term" value="F:ATP binding"/>
    <property type="evidence" value="ECO:0007669"/>
    <property type="project" value="UniProtKB-KW"/>
</dbReference>
<feature type="domain" description="ABC3 transporter permease C-terminal" evidence="6">
    <location>
        <begin position="670"/>
        <end position="773"/>
    </location>
</feature>
<dbReference type="EMBL" id="UAUU01000002">
    <property type="protein sequence ID" value="SPZ84011.1"/>
    <property type="molecule type" value="Genomic_DNA"/>
</dbReference>
<dbReference type="InterPro" id="IPR003838">
    <property type="entry name" value="ABC3_permease_C"/>
</dbReference>
<name>A0A2X2IV31_SPHMU</name>
<evidence type="ECO:0000313" key="9">
    <source>
        <dbReference type="Proteomes" id="UP000251241"/>
    </source>
</evidence>
<keyword evidence="8" id="KW-0067">ATP-binding</keyword>
<dbReference type="PANTHER" id="PTHR30572:SF18">
    <property type="entry name" value="ABC-TYPE MACROLIDE FAMILY EXPORT SYSTEM PERMEASE COMPONENT 2"/>
    <property type="match status" value="1"/>
</dbReference>
<evidence type="ECO:0000256" key="4">
    <source>
        <dbReference type="ARBA" id="ARBA00022989"/>
    </source>
</evidence>
<evidence type="ECO:0000256" key="1">
    <source>
        <dbReference type="ARBA" id="ARBA00004651"/>
    </source>
</evidence>
<evidence type="ECO:0000259" key="7">
    <source>
        <dbReference type="Pfam" id="PF12704"/>
    </source>
</evidence>
<dbReference type="EC" id="3.6.3.-" evidence="8"/>
<dbReference type="GO" id="GO:0005886">
    <property type="term" value="C:plasma membrane"/>
    <property type="evidence" value="ECO:0007669"/>
    <property type="project" value="UniProtKB-SubCell"/>
</dbReference>
<organism evidence="8 9">
    <name type="scientific">Sphingobacterium multivorum</name>
    <dbReference type="NCBI Taxonomy" id="28454"/>
    <lineage>
        <taxon>Bacteria</taxon>
        <taxon>Pseudomonadati</taxon>
        <taxon>Bacteroidota</taxon>
        <taxon>Sphingobacteriia</taxon>
        <taxon>Sphingobacteriales</taxon>
        <taxon>Sphingobacteriaceae</taxon>
        <taxon>Sphingobacterium</taxon>
    </lineage>
</organism>
<dbReference type="InterPro" id="IPR050250">
    <property type="entry name" value="Macrolide_Exporter_MacB"/>
</dbReference>
<accession>A0A2X2IV31</accession>
<protein>
    <submittedName>
        <fullName evidence="8">Macrolide export ATP-binding/permease protein MacB</fullName>
        <ecNumber evidence="8">3.6.3.-</ecNumber>
    </submittedName>
</protein>
<dbReference type="Pfam" id="PF02687">
    <property type="entry name" value="FtsX"/>
    <property type="match status" value="2"/>
</dbReference>
<gene>
    <name evidence="8" type="primary">macB_4</name>
    <name evidence="8" type="ORF">NCTC11343_00541</name>
</gene>
<evidence type="ECO:0000256" key="2">
    <source>
        <dbReference type="ARBA" id="ARBA00022475"/>
    </source>
</evidence>
<evidence type="ECO:0000256" key="5">
    <source>
        <dbReference type="ARBA" id="ARBA00023136"/>
    </source>
</evidence>
<keyword evidence="2" id="KW-1003">Cell membrane</keyword>
<evidence type="ECO:0000256" key="3">
    <source>
        <dbReference type="ARBA" id="ARBA00022692"/>
    </source>
</evidence>
<dbReference type="GO" id="GO:0022857">
    <property type="term" value="F:transmembrane transporter activity"/>
    <property type="evidence" value="ECO:0007669"/>
    <property type="project" value="TreeGrafter"/>
</dbReference>
<dbReference type="AlphaFoldDB" id="A0A2X2IV31"/>
<keyword evidence="3" id="KW-0812">Transmembrane</keyword>
<dbReference type="InterPro" id="IPR025857">
    <property type="entry name" value="MacB_PCD"/>
</dbReference>
<dbReference type="GO" id="GO:0016787">
    <property type="term" value="F:hydrolase activity"/>
    <property type="evidence" value="ECO:0007669"/>
    <property type="project" value="UniProtKB-KW"/>
</dbReference>
<sequence length="791" mass="88124">MIKNYLITAIRELRKRKFYTAINILGLSVSLTAAILIIFWVQDEQSFDKFHPNYEAIYTVNSHLDPEHNGAIWGITPGPIGNYAKNAPDVEFATRVSQDYNVTLVNDKLKRPVTDMSIYYVDGSFFNMFHFPLQEGSLVGFQENYKQALVTASTAEKLFSSQQAIGKTFRYGADLFTVAAILKDVPQNSSMQFNVIIPLGYHAQRFTNWGGNGKWKTIDEDLGNYSFATYVKVKPTASPTLIGKFISENYTKARDGENSTIFVLDPLKTMHLIAPDGNKSTLRMVQIFGIIAILLLVIGAVNYVNLSTARALDRAKDVGIRKIIGANRLHLFLQFITETVVVFFCSLVIAFILILVLHTGYNQIAQKSISYSFQNSTIWLYIGVAIIGTLGLSSIYPAIQLSSFNPIHSLKGKSVKGVSSTTMRKILVVFQFTLSVTLIVCTLVIRNQLDFIQKINLGYDRDHVITLGLPEEAYKHMDAIQTELKNNDAIQGVSLSSVYNMTDFGNATGDIDWPGKSKDNKLIVAQAKIDKDFIPLMNIQFVEGKNFTGLPADSSGYIINETLAKQMGLKPPYVGSNMSFHDFPGQIIGVVKDFHFKSIKDKIGPMVFWTRWGSGTLYVKTSTTKAAEAIKALEKVYNRYPSDAPFKYTFIDQQFDSLYKSEQRTGLLFNVFAGIAIFISALGLFALATHEAQMRIKEIGIRKVLGASTFGVVRLLGKNFVLLVSISILIACPIAVYLMKQWLSNFAYKTDLELQTFVFGGILALLIAIVTVSYQAVRAALSNPVDSLRDE</sequence>
<reference evidence="8 9" key="1">
    <citation type="submission" date="2018-06" db="EMBL/GenBank/DDBJ databases">
        <authorList>
            <consortium name="Pathogen Informatics"/>
            <person name="Doyle S."/>
        </authorList>
    </citation>
    <scope>NUCLEOTIDE SEQUENCE [LARGE SCALE GENOMIC DNA]</scope>
    <source>
        <strain evidence="8 9">NCTC11343</strain>
    </source>
</reference>
<dbReference type="Proteomes" id="UP000251241">
    <property type="component" value="Unassembled WGS sequence"/>
</dbReference>
<keyword evidence="5" id="KW-0472">Membrane</keyword>
<dbReference type="RefSeq" id="WP_112373736.1">
    <property type="nucleotide sequence ID" value="NZ_CP069793.1"/>
</dbReference>
<dbReference type="PANTHER" id="PTHR30572">
    <property type="entry name" value="MEMBRANE COMPONENT OF TRANSPORTER-RELATED"/>
    <property type="match status" value="1"/>
</dbReference>